<sequence length="649" mass="73460">MGFRPTRNNRFEALNSSIPSDFNTERTMLARDLNHTPANHASTFEINPLNIHKPISEKSILRKGPKQMQKPMITSSYPGLELDSSKRIDRAPISIDDSNISNTKLHSVLSHDHPPLPPNTSEPLSHPFILDPQQPAITYNYKPPDPPYPTAKTMNHVKVKKLGFFKVEMKEQLAEELIIFTETDTMIERFHMNLTLERWIEAVVFLKPHREWTEMAAGLVEGGIVGAVIGKLRTSVTDMATKNILFESELGALTEILQSIEPKLLEIEKYNKELDRAEKTKPYIDLLNKGKELVERCSEISPWSFFERSLYSDELTGYKADLLRFCQVELQLEQSSDIKEMLVKLNRVSEVLDYVKGPSFVGKFFLPGSTLTDRVIVPDSTLLKRKDEVLIKDGPAAVLLAPGWFGATTSPVIQDCTDMYENIFLAKHSKMASIKCIVPELFQIKRCHETKDEAYTQFKAFLEPDFEDSDSDSETSKDPRPGDPILDNLLSKAIPSLVINAEGSLLDRSILPDSMVLKKRKLNPCYPEAQINALDPSIDQRNARLPCYRPPDKTFKLPNSGKLQQNSAGPYSGWSITLWLPEMTWRITLDKWSKGQSILDSSNDLLSKLQASVDALDEIKEKPDPRNSYLDLGSFPEDRRIPAIALHEL</sequence>
<dbReference type="PROSITE" id="PS51153">
    <property type="entry name" value="RPW8"/>
    <property type="match status" value="1"/>
</dbReference>
<name>A0AA88V700_9ASTE</name>
<evidence type="ECO:0000259" key="2">
    <source>
        <dbReference type="PROSITE" id="PS51153"/>
    </source>
</evidence>
<evidence type="ECO:0000313" key="3">
    <source>
        <dbReference type="EMBL" id="KAK3002453.1"/>
    </source>
</evidence>
<comment type="caution">
    <text evidence="3">The sequence shown here is derived from an EMBL/GenBank/DDBJ whole genome shotgun (WGS) entry which is preliminary data.</text>
</comment>
<proteinExistence type="predicted"/>
<feature type="region of interest" description="Disordered" evidence="1">
    <location>
        <begin position="465"/>
        <end position="485"/>
    </location>
</feature>
<accession>A0AA88V700</accession>
<evidence type="ECO:0000256" key="1">
    <source>
        <dbReference type="SAM" id="MobiDB-lite"/>
    </source>
</evidence>
<gene>
    <name evidence="3" type="ORF">RJ639_021405</name>
</gene>
<dbReference type="EMBL" id="JAVXUP010002588">
    <property type="protein sequence ID" value="KAK3002453.1"/>
    <property type="molecule type" value="Genomic_DNA"/>
</dbReference>
<evidence type="ECO:0000313" key="4">
    <source>
        <dbReference type="Proteomes" id="UP001188597"/>
    </source>
</evidence>
<keyword evidence="4" id="KW-1185">Reference proteome</keyword>
<dbReference type="InterPro" id="IPR008808">
    <property type="entry name" value="Powdery_mildew-R_dom"/>
</dbReference>
<dbReference type="Proteomes" id="UP001188597">
    <property type="component" value="Unassembled WGS sequence"/>
</dbReference>
<feature type="domain" description="RPW8" evidence="2">
    <location>
        <begin position="213"/>
        <end position="364"/>
    </location>
</feature>
<dbReference type="Pfam" id="PF05659">
    <property type="entry name" value="RPW8"/>
    <property type="match status" value="1"/>
</dbReference>
<organism evidence="3 4">
    <name type="scientific">Escallonia herrerae</name>
    <dbReference type="NCBI Taxonomy" id="1293975"/>
    <lineage>
        <taxon>Eukaryota</taxon>
        <taxon>Viridiplantae</taxon>
        <taxon>Streptophyta</taxon>
        <taxon>Embryophyta</taxon>
        <taxon>Tracheophyta</taxon>
        <taxon>Spermatophyta</taxon>
        <taxon>Magnoliopsida</taxon>
        <taxon>eudicotyledons</taxon>
        <taxon>Gunneridae</taxon>
        <taxon>Pentapetalae</taxon>
        <taxon>asterids</taxon>
        <taxon>campanulids</taxon>
        <taxon>Escalloniales</taxon>
        <taxon>Escalloniaceae</taxon>
        <taxon>Escallonia</taxon>
    </lineage>
</organism>
<reference evidence="3" key="1">
    <citation type="submission" date="2022-12" db="EMBL/GenBank/DDBJ databases">
        <title>Draft genome assemblies for two species of Escallonia (Escalloniales).</title>
        <authorList>
            <person name="Chanderbali A."/>
            <person name="Dervinis C."/>
            <person name="Anghel I."/>
            <person name="Soltis D."/>
            <person name="Soltis P."/>
            <person name="Zapata F."/>
        </authorList>
    </citation>
    <scope>NUCLEOTIDE SEQUENCE</scope>
    <source>
        <strain evidence="3">UCBG64.0493</strain>
        <tissue evidence="3">Leaf</tissue>
    </source>
</reference>
<dbReference type="AlphaFoldDB" id="A0AA88V700"/>
<protein>
    <recommendedName>
        <fullName evidence="2">RPW8 domain-containing protein</fullName>
    </recommendedName>
</protein>